<dbReference type="EMBL" id="CP010407">
    <property type="protein sequence ID" value="AJF63436.1"/>
    <property type="molecule type" value="Genomic_DNA"/>
</dbReference>
<evidence type="ECO:0000256" key="3">
    <source>
        <dbReference type="ARBA" id="ARBA00023004"/>
    </source>
</evidence>
<reference evidence="6 7" key="1">
    <citation type="submission" date="2014-12" db="EMBL/GenBank/DDBJ databases">
        <title>Complete genome sequence of Streptomyces vietnamensis strain GIMV4.0001, a genetic manipulable producer of the benzoisochromanequinone antibiotic granaticin.</title>
        <authorList>
            <person name="Deng M.R."/>
            <person name="Guo J."/>
            <person name="Ma L.Y."/>
            <person name="Feng G.D."/>
            <person name="Mo C.Y."/>
            <person name="Zhu H.H."/>
        </authorList>
    </citation>
    <scope>NUCLEOTIDE SEQUENCE [LARGE SCALE GENOMIC DNA]</scope>
    <source>
        <strain evidence="7">GIMV4.0001</strain>
    </source>
</reference>
<dbReference type="PANTHER" id="PTHR10696:SF56">
    <property type="entry name" value="TAUD_TFDA-LIKE DOMAIN-CONTAINING PROTEIN"/>
    <property type="match status" value="1"/>
</dbReference>
<evidence type="ECO:0000259" key="5">
    <source>
        <dbReference type="Pfam" id="PF02668"/>
    </source>
</evidence>
<proteinExistence type="predicted"/>
<keyword evidence="4" id="KW-0045">Antibiotic biosynthesis</keyword>
<keyword evidence="3" id="KW-0408">Iron</keyword>
<evidence type="ECO:0000256" key="2">
    <source>
        <dbReference type="ARBA" id="ARBA00023002"/>
    </source>
</evidence>
<gene>
    <name evidence="6" type="ORF">SVTN_01985</name>
</gene>
<sequence length="344" mass="37523">MTTYAQRPAATGITVVREPGKPALVHTPGFDTMAEATAWLSAQLPAIQAELHRSGAVMLRGLPVTDTETFAEARDVLIARRAGYKEKATPRSDFGEGVFSSTDLPAAQAIRLHNENSYTLDFPGVLLFGCVTAPETGGATTVGDMRKALALLPQDLVARFAEAGWLLVRNYSDLAGMPWRKAFSSDEPAGAEEYCDANAIGYEWLDEDTLRTRQRRSAVITHPVTGERSWFNHFAFWNARSLDEDVREVLTDTFGADGLPFDTRLGDGTVLTDAEVDAINDVYQAVTLRESWQAGDLMLVDNILCAHGRESYTGDRKIVVAMGEPVRLSDCSPTSAPSTTLYGR</sequence>
<evidence type="ECO:0000313" key="6">
    <source>
        <dbReference type="EMBL" id="AJF63436.1"/>
    </source>
</evidence>
<dbReference type="AlphaFoldDB" id="A0A0B5HSH5"/>
<dbReference type="Proteomes" id="UP000031774">
    <property type="component" value="Chromosome"/>
</dbReference>
<dbReference type="PANTHER" id="PTHR10696">
    <property type="entry name" value="GAMMA-BUTYROBETAINE HYDROXYLASE-RELATED"/>
    <property type="match status" value="1"/>
</dbReference>
<keyword evidence="2" id="KW-0560">Oxidoreductase</keyword>
<dbReference type="HOGENOM" id="CLU_044153_0_0_11"/>
<dbReference type="GO" id="GO:0017000">
    <property type="term" value="P:antibiotic biosynthetic process"/>
    <property type="evidence" value="ECO:0007669"/>
    <property type="project" value="UniProtKB-KW"/>
</dbReference>
<name>A0A0B5HSH5_9ACTN</name>
<dbReference type="GO" id="GO:0016491">
    <property type="term" value="F:oxidoreductase activity"/>
    <property type="evidence" value="ECO:0007669"/>
    <property type="project" value="UniProtKB-KW"/>
</dbReference>
<dbReference type="InterPro" id="IPR050411">
    <property type="entry name" value="AlphaKG_dependent_hydroxylases"/>
</dbReference>
<organism evidence="6 7">
    <name type="scientific">Streptomyces vietnamensis</name>
    <dbReference type="NCBI Taxonomy" id="362257"/>
    <lineage>
        <taxon>Bacteria</taxon>
        <taxon>Bacillati</taxon>
        <taxon>Actinomycetota</taxon>
        <taxon>Actinomycetes</taxon>
        <taxon>Kitasatosporales</taxon>
        <taxon>Streptomycetaceae</taxon>
        <taxon>Streptomyces</taxon>
    </lineage>
</organism>
<comment type="cofactor">
    <cofactor evidence="1">
        <name>Fe(2+)</name>
        <dbReference type="ChEBI" id="CHEBI:29033"/>
    </cofactor>
</comment>
<dbReference type="Pfam" id="PF02668">
    <property type="entry name" value="TauD"/>
    <property type="match status" value="1"/>
</dbReference>
<evidence type="ECO:0000256" key="1">
    <source>
        <dbReference type="ARBA" id="ARBA00001954"/>
    </source>
</evidence>
<dbReference type="STRING" id="362257.SVTN_01985"/>
<dbReference type="KEGG" id="svt:SVTN_01985"/>
<feature type="domain" description="TauD/TfdA-like" evidence="5">
    <location>
        <begin position="36"/>
        <end position="321"/>
    </location>
</feature>
<dbReference type="RefSeq" id="WP_041127521.1">
    <property type="nucleotide sequence ID" value="NZ_CP010407.1"/>
</dbReference>
<evidence type="ECO:0000256" key="4">
    <source>
        <dbReference type="ARBA" id="ARBA00023194"/>
    </source>
</evidence>
<accession>A0A0B5HSH5</accession>
<dbReference type="Gene3D" id="3.60.130.10">
    <property type="entry name" value="Clavaminate synthase-like"/>
    <property type="match status" value="1"/>
</dbReference>
<keyword evidence="7" id="KW-1185">Reference proteome</keyword>
<dbReference type="SUPFAM" id="SSF51197">
    <property type="entry name" value="Clavaminate synthase-like"/>
    <property type="match status" value="1"/>
</dbReference>
<dbReference type="InterPro" id="IPR003819">
    <property type="entry name" value="TauD/TfdA-like"/>
</dbReference>
<protein>
    <submittedName>
        <fullName evidence="6">SyrP</fullName>
    </submittedName>
</protein>
<evidence type="ECO:0000313" key="7">
    <source>
        <dbReference type="Proteomes" id="UP000031774"/>
    </source>
</evidence>
<dbReference type="InterPro" id="IPR042098">
    <property type="entry name" value="TauD-like_sf"/>
</dbReference>